<dbReference type="InterPro" id="IPR036864">
    <property type="entry name" value="Zn2-C6_fun-type_DNA-bd_sf"/>
</dbReference>
<evidence type="ECO:0000313" key="4">
    <source>
        <dbReference type="EMBL" id="KAJ7342985.1"/>
    </source>
</evidence>
<evidence type="ECO:0000259" key="3">
    <source>
        <dbReference type="PROSITE" id="PS50048"/>
    </source>
</evidence>
<dbReference type="PROSITE" id="PS50048">
    <property type="entry name" value="ZN2_CY6_FUNGAL_2"/>
    <property type="match status" value="1"/>
</dbReference>
<feature type="compositionally biased region" description="Basic and acidic residues" evidence="2">
    <location>
        <begin position="76"/>
        <end position="85"/>
    </location>
</feature>
<organism evidence="4 5">
    <name type="scientific">Mycena albidolilacea</name>
    <dbReference type="NCBI Taxonomy" id="1033008"/>
    <lineage>
        <taxon>Eukaryota</taxon>
        <taxon>Fungi</taxon>
        <taxon>Dikarya</taxon>
        <taxon>Basidiomycota</taxon>
        <taxon>Agaricomycotina</taxon>
        <taxon>Agaricomycetes</taxon>
        <taxon>Agaricomycetidae</taxon>
        <taxon>Agaricales</taxon>
        <taxon>Marasmiineae</taxon>
        <taxon>Mycenaceae</taxon>
        <taxon>Mycena</taxon>
    </lineage>
</organism>
<proteinExistence type="predicted"/>
<dbReference type="SMART" id="SM00066">
    <property type="entry name" value="GAL4"/>
    <property type="match status" value="1"/>
</dbReference>
<keyword evidence="1" id="KW-0539">Nucleus</keyword>
<dbReference type="AlphaFoldDB" id="A0AAD6ZWP7"/>
<dbReference type="Pfam" id="PF00172">
    <property type="entry name" value="Zn_clus"/>
    <property type="match status" value="1"/>
</dbReference>
<comment type="caution">
    <text evidence="4">The sequence shown here is derived from an EMBL/GenBank/DDBJ whole genome shotgun (WGS) entry which is preliminary data.</text>
</comment>
<dbReference type="InterPro" id="IPR050797">
    <property type="entry name" value="Carb_Metab_Trans_Reg"/>
</dbReference>
<dbReference type="Proteomes" id="UP001218218">
    <property type="component" value="Unassembled WGS sequence"/>
</dbReference>
<dbReference type="Gene3D" id="4.10.240.10">
    <property type="entry name" value="Zn(2)-C6 fungal-type DNA-binding domain"/>
    <property type="match status" value="1"/>
</dbReference>
<keyword evidence="5" id="KW-1185">Reference proteome</keyword>
<evidence type="ECO:0000256" key="2">
    <source>
        <dbReference type="SAM" id="MobiDB-lite"/>
    </source>
</evidence>
<feature type="region of interest" description="Disordered" evidence="2">
    <location>
        <begin position="1"/>
        <end position="20"/>
    </location>
</feature>
<dbReference type="GO" id="GO:0000981">
    <property type="term" value="F:DNA-binding transcription factor activity, RNA polymerase II-specific"/>
    <property type="evidence" value="ECO:0007669"/>
    <property type="project" value="InterPro"/>
</dbReference>
<feature type="compositionally biased region" description="Polar residues" evidence="2">
    <location>
        <begin position="93"/>
        <end position="106"/>
    </location>
</feature>
<name>A0AAD6ZWP7_9AGAR</name>
<dbReference type="GO" id="GO:0008270">
    <property type="term" value="F:zinc ion binding"/>
    <property type="evidence" value="ECO:0007669"/>
    <property type="project" value="InterPro"/>
</dbReference>
<evidence type="ECO:0000256" key="1">
    <source>
        <dbReference type="ARBA" id="ARBA00023242"/>
    </source>
</evidence>
<feature type="region of interest" description="Disordered" evidence="2">
    <location>
        <begin position="66"/>
        <end position="107"/>
    </location>
</feature>
<dbReference type="InterPro" id="IPR001138">
    <property type="entry name" value="Zn2Cys6_DnaBD"/>
</dbReference>
<dbReference type="PANTHER" id="PTHR31668">
    <property type="entry name" value="GLUCOSE TRANSPORT TRANSCRIPTION REGULATOR RGT1-RELATED-RELATED"/>
    <property type="match status" value="1"/>
</dbReference>
<dbReference type="EMBL" id="JARIHO010000024">
    <property type="protein sequence ID" value="KAJ7342985.1"/>
    <property type="molecule type" value="Genomic_DNA"/>
</dbReference>
<dbReference type="CDD" id="cd00067">
    <property type="entry name" value="GAL4"/>
    <property type="match status" value="1"/>
</dbReference>
<gene>
    <name evidence="4" type="ORF">DFH08DRAFT_237738</name>
</gene>
<evidence type="ECO:0000313" key="5">
    <source>
        <dbReference type="Proteomes" id="UP001218218"/>
    </source>
</evidence>
<feature type="domain" description="Zn(2)-C6 fungal-type" evidence="3">
    <location>
        <begin position="23"/>
        <end position="57"/>
    </location>
</feature>
<dbReference type="SUPFAM" id="SSF57701">
    <property type="entry name" value="Zn2/Cys6 DNA-binding domain"/>
    <property type="match status" value="1"/>
</dbReference>
<dbReference type="PROSITE" id="PS00463">
    <property type="entry name" value="ZN2_CY6_FUNGAL_1"/>
    <property type="match status" value="1"/>
</dbReference>
<reference evidence="4" key="1">
    <citation type="submission" date="2023-03" db="EMBL/GenBank/DDBJ databases">
        <title>Massive genome expansion in bonnet fungi (Mycena s.s.) driven by repeated elements and novel gene families across ecological guilds.</title>
        <authorList>
            <consortium name="Lawrence Berkeley National Laboratory"/>
            <person name="Harder C.B."/>
            <person name="Miyauchi S."/>
            <person name="Viragh M."/>
            <person name="Kuo A."/>
            <person name="Thoen E."/>
            <person name="Andreopoulos B."/>
            <person name="Lu D."/>
            <person name="Skrede I."/>
            <person name="Drula E."/>
            <person name="Henrissat B."/>
            <person name="Morin E."/>
            <person name="Kohler A."/>
            <person name="Barry K."/>
            <person name="LaButti K."/>
            <person name="Morin E."/>
            <person name="Salamov A."/>
            <person name="Lipzen A."/>
            <person name="Mereny Z."/>
            <person name="Hegedus B."/>
            <person name="Baldrian P."/>
            <person name="Stursova M."/>
            <person name="Weitz H."/>
            <person name="Taylor A."/>
            <person name="Grigoriev I.V."/>
            <person name="Nagy L.G."/>
            <person name="Martin F."/>
            <person name="Kauserud H."/>
        </authorList>
    </citation>
    <scope>NUCLEOTIDE SEQUENCE</scope>
    <source>
        <strain evidence="4">CBHHK002</strain>
    </source>
</reference>
<sequence>MSRHDPLNLTPESSKRQRRTNVACSHCRRRKIKCVTSNIFSCTPCARCTKMGLSCAYISVEAQGADVKSPSTMEGNSRKLPREYDTSIAPDRTASQQRRPPTTDGLSTVEIPPFQSEMPFNIPLIPSQPLLTGPEYDLYSAFLPELAVEHPPYLSLVRVGHLDQISPSPAAQYCSDSSTESPYTEYSQQNHSFTAVSHSNIAPSSHDQRWSEDVGTQYGSPSLLTSLGWPLLPIEPFDTESWNEMI</sequence>
<protein>
    <recommendedName>
        <fullName evidence="3">Zn(2)-C6 fungal-type domain-containing protein</fullName>
    </recommendedName>
</protein>
<accession>A0AAD6ZWP7</accession>